<sequence>MPQVEHRNCARHIYANWKKTYNGYGLKNIFWRAVKSTTEADFIGALDEMRAMSPEAVEAFTQIEVQNFYRLCINVLPACEVVDNNQSECFNVYILKARTKPLIDMLEEIRTSVMQRIVLKREKILSWTNELCPRIKKILEQNKLDSRGSTLTPNGQNRMWQLCGIPCPHAIAAINYLGRDPAHFVDSYLKKKTYMLAYQSTIEPMSGQNMWPRMNELLLPPIFLKKAGKPKKVRKKDKSEKDPNPKKYDTIKYSICGI</sequence>
<keyword evidence="1" id="KW-0479">Metal-binding</keyword>
<protein>
    <recommendedName>
        <fullName evidence="5">Zinc finger PMZ-type domain-containing protein</fullName>
    </recommendedName>
</protein>
<dbReference type="PANTHER" id="PTHR31973:SF187">
    <property type="entry name" value="MUTATOR TRANSPOSASE MUDRA PROTEIN"/>
    <property type="match status" value="1"/>
</dbReference>
<evidence type="ECO:0000256" key="3">
    <source>
        <dbReference type="ARBA" id="ARBA00022833"/>
    </source>
</evidence>
<dbReference type="AlphaFoldDB" id="A0AAQ3JMV4"/>
<evidence type="ECO:0000259" key="5">
    <source>
        <dbReference type="SMART" id="SM00575"/>
    </source>
</evidence>
<name>A0AAQ3JMV4_9LILI</name>
<evidence type="ECO:0000256" key="4">
    <source>
        <dbReference type="SAM" id="MobiDB-lite"/>
    </source>
</evidence>
<feature type="domain" description="Zinc finger PMZ-type" evidence="5">
    <location>
        <begin position="158"/>
        <end position="180"/>
    </location>
</feature>
<keyword evidence="7" id="KW-1185">Reference proteome</keyword>
<feature type="region of interest" description="Disordered" evidence="4">
    <location>
        <begin position="228"/>
        <end position="249"/>
    </location>
</feature>
<organism evidence="6 7">
    <name type="scientific">Canna indica</name>
    <name type="common">Indian-shot</name>
    <dbReference type="NCBI Taxonomy" id="4628"/>
    <lineage>
        <taxon>Eukaryota</taxon>
        <taxon>Viridiplantae</taxon>
        <taxon>Streptophyta</taxon>
        <taxon>Embryophyta</taxon>
        <taxon>Tracheophyta</taxon>
        <taxon>Spermatophyta</taxon>
        <taxon>Magnoliopsida</taxon>
        <taxon>Liliopsida</taxon>
        <taxon>Zingiberales</taxon>
        <taxon>Cannaceae</taxon>
        <taxon>Canna</taxon>
    </lineage>
</organism>
<keyword evidence="3" id="KW-0862">Zinc</keyword>
<dbReference type="InterPro" id="IPR007527">
    <property type="entry name" value="Znf_SWIM"/>
</dbReference>
<keyword evidence="2" id="KW-0863">Zinc-finger</keyword>
<dbReference type="EMBL" id="CP136890">
    <property type="protein sequence ID" value="WOK91784.1"/>
    <property type="molecule type" value="Genomic_DNA"/>
</dbReference>
<evidence type="ECO:0000256" key="1">
    <source>
        <dbReference type="ARBA" id="ARBA00022723"/>
    </source>
</evidence>
<evidence type="ECO:0000313" key="7">
    <source>
        <dbReference type="Proteomes" id="UP001327560"/>
    </source>
</evidence>
<gene>
    <name evidence="6" type="ORF">Cni_G00475</name>
</gene>
<feature type="compositionally biased region" description="Basic and acidic residues" evidence="4">
    <location>
        <begin position="237"/>
        <end position="249"/>
    </location>
</feature>
<accession>A0AAQ3JMV4</accession>
<proteinExistence type="predicted"/>
<dbReference type="Pfam" id="PF04434">
    <property type="entry name" value="SWIM"/>
    <property type="match status" value="1"/>
</dbReference>
<dbReference type="InterPro" id="IPR006564">
    <property type="entry name" value="Znf_PMZ"/>
</dbReference>
<dbReference type="GO" id="GO:0008270">
    <property type="term" value="F:zinc ion binding"/>
    <property type="evidence" value="ECO:0007669"/>
    <property type="project" value="UniProtKB-KW"/>
</dbReference>
<dbReference type="PANTHER" id="PTHR31973">
    <property type="entry name" value="POLYPROTEIN, PUTATIVE-RELATED"/>
    <property type="match status" value="1"/>
</dbReference>
<evidence type="ECO:0000256" key="2">
    <source>
        <dbReference type="ARBA" id="ARBA00022771"/>
    </source>
</evidence>
<dbReference type="Proteomes" id="UP001327560">
    <property type="component" value="Chromosome 1"/>
</dbReference>
<evidence type="ECO:0000313" key="6">
    <source>
        <dbReference type="EMBL" id="WOK91784.1"/>
    </source>
</evidence>
<dbReference type="SMART" id="SM00575">
    <property type="entry name" value="ZnF_PMZ"/>
    <property type="match status" value="1"/>
</dbReference>
<reference evidence="6 7" key="1">
    <citation type="submission" date="2023-10" db="EMBL/GenBank/DDBJ databases">
        <title>Chromosome-scale genome assembly provides insights into flower coloration mechanisms of Canna indica.</title>
        <authorList>
            <person name="Li C."/>
        </authorList>
    </citation>
    <scope>NUCLEOTIDE SEQUENCE [LARGE SCALE GENOMIC DNA]</scope>
    <source>
        <tissue evidence="6">Flower</tissue>
    </source>
</reference>